<reference evidence="2 3" key="1">
    <citation type="submission" date="2020-04" db="EMBL/GenBank/DDBJ databases">
        <title>Ramlibacter sp. G-1-2-2 isolated from soil.</title>
        <authorList>
            <person name="Dahal R.H."/>
        </authorList>
    </citation>
    <scope>NUCLEOTIDE SEQUENCE [LARGE SCALE GENOMIC DNA]</scope>
    <source>
        <strain evidence="2 3">G-1-2-2</strain>
    </source>
</reference>
<dbReference type="EMBL" id="JABBFX010000001">
    <property type="protein sequence ID" value="NML44337.1"/>
    <property type="molecule type" value="Genomic_DNA"/>
</dbReference>
<keyword evidence="3" id="KW-1185">Reference proteome</keyword>
<evidence type="ECO:0000313" key="2">
    <source>
        <dbReference type="EMBL" id="NML44337.1"/>
    </source>
</evidence>
<evidence type="ECO:0000256" key="1">
    <source>
        <dbReference type="SAM" id="Phobius"/>
    </source>
</evidence>
<keyword evidence="1" id="KW-1133">Transmembrane helix</keyword>
<proteinExistence type="predicted"/>
<gene>
    <name evidence="2" type="ORF">HHL11_11285</name>
</gene>
<name>A0A848H1I3_9BURK</name>
<protein>
    <submittedName>
        <fullName evidence="2">Uncharacterized protein</fullName>
    </submittedName>
</protein>
<accession>A0A848H1I3</accession>
<sequence>MPETANNAHPKSRLSSTILPGVGVLVVVFLAAMMWLTDFITLQGERTIYTVTCEGGQWEGARCTGRLAAGPRFRFRALRVHEEVLFWTAGNREASGKFSNCQIHDGRNWTCPASATAAGTITLQMEHGRAIHDATGKALPFKAVEKWRWLLLRTGLWAGSNADY</sequence>
<keyword evidence="1" id="KW-0812">Transmembrane</keyword>
<evidence type="ECO:0000313" key="3">
    <source>
        <dbReference type="Proteomes" id="UP000541185"/>
    </source>
</evidence>
<dbReference type="AlphaFoldDB" id="A0A848H1I3"/>
<comment type="caution">
    <text evidence="2">The sequence shown here is derived from an EMBL/GenBank/DDBJ whole genome shotgun (WGS) entry which is preliminary data.</text>
</comment>
<dbReference type="RefSeq" id="WP_169418475.1">
    <property type="nucleotide sequence ID" value="NZ_JABBFX010000001.1"/>
</dbReference>
<keyword evidence="1" id="KW-0472">Membrane</keyword>
<feature type="transmembrane region" description="Helical" evidence="1">
    <location>
        <begin position="18"/>
        <end position="36"/>
    </location>
</feature>
<organism evidence="2 3">
    <name type="scientific">Ramlibacter agri</name>
    <dbReference type="NCBI Taxonomy" id="2728837"/>
    <lineage>
        <taxon>Bacteria</taxon>
        <taxon>Pseudomonadati</taxon>
        <taxon>Pseudomonadota</taxon>
        <taxon>Betaproteobacteria</taxon>
        <taxon>Burkholderiales</taxon>
        <taxon>Comamonadaceae</taxon>
        <taxon>Ramlibacter</taxon>
    </lineage>
</organism>
<dbReference type="Proteomes" id="UP000541185">
    <property type="component" value="Unassembled WGS sequence"/>
</dbReference>